<proteinExistence type="predicted"/>
<evidence type="ECO:0000313" key="3">
    <source>
        <dbReference type="EMBL" id="HIT43187.1"/>
    </source>
</evidence>
<evidence type="ECO:0000313" key="4">
    <source>
        <dbReference type="Proteomes" id="UP000886860"/>
    </source>
</evidence>
<protein>
    <submittedName>
        <fullName evidence="3">Type II secretion system F family protein</fullName>
    </submittedName>
</protein>
<name>A0A9D1GL75_9FIRM</name>
<feature type="transmembrane region" description="Helical" evidence="1">
    <location>
        <begin position="346"/>
        <end position="367"/>
    </location>
</feature>
<reference evidence="3" key="1">
    <citation type="submission" date="2020-10" db="EMBL/GenBank/DDBJ databases">
        <authorList>
            <person name="Gilroy R."/>
        </authorList>
    </citation>
    <scope>NUCLEOTIDE SEQUENCE</scope>
    <source>
        <strain evidence="3">CHK123-3438</strain>
    </source>
</reference>
<keyword evidence="1" id="KW-0472">Membrane</keyword>
<feature type="domain" description="Atrophied bacterial Ig" evidence="2">
    <location>
        <begin position="59"/>
        <end position="124"/>
    </location>
</feature>
<dbReference type="Pfam" id="PF20578">
    <property type="entry name" value="aBig_2"/>
    <property type="match status" value="1"/>
</dbReference>
<dbReference type="EMBL" id="DVKS01000231">
    <property type="protein sequence ID" value="HIT43187.1"/>
    <property type="molecule type" value="Genomic_DNA"/>
</dbReference>
<comment type="caution">
    <text evidence="3">The sequence shown here is derived from an EMBL/GenBank/DDBJ whole genome shotgun (WGS) entry which is preliminary data.</text>
</comment>
<dbReference type="Proteomes" id="UP000886860">
    <property type="component" value="Unassembled WGS sequence"/>
</dbReference>
<accession>A0A9D1GL75</accession>
<keyword evidence="1" id="KW-0812">Transmembrane</keyword>
<reference evidence="3" key="2">
    <citation type="journal article" date="2021" name="PeerJ">
        <title>Extensive microbial diversity within the chicken gut microbiome revealed by metagenomics and culture.</title>
        <authorList>
            <person name="Gilroy R."/>
            <person name="Ravi A."/>
            <person name="Getino M."/>
            <person name="Pursley I."/>
            <person name="Horton D.L."/>
            <person name="Alikhan N.F."/>
            <person name="Baker D."/>
            <person name="Gharbi K."/>
            <person name="Hall N."/>
            <person name="Watson M."/>
            <person name="Adriaenssens E.M."/>
            <person name="Foster-Nyarko E."/>
            <person name="Jarju S."/>
            <person name="Secka A."/>
            <person name="Antonio M."/>
            <person name="Oren A."/>
            <person name="Chaudhuri R.R."/>
            <person name="La Ragione R."/>
            <person name="Hildebrand F."/>
            <person name="Pallen M.J."/>
        </authorList>
    </citation>
    <scope>NUCLEOTIDE SEQUENCE</scope>
    <source>
        <strain evidence="3">CHK123-3438</strain>
    </source>
</reference>
<gene>
    <name evidence="3" type="ORF">IAB60_14015</name>
</gene>
<dbReference type="AlphaFoldDB" id="A0A9D1GL75"/>
<organism evidence="3 4">
    <name type="scientific">Candidatus Caccovicinus merdipullorum</name>
    <dbReference type="NCBI Taxonomy" id="2840724"/>
    <lineage>
        <taxon>Bacteria</taxon>
        <taxon>Bacillati</taxon>
        <taxon>Bacillota</taxon>
        <taxon>Clostridia</taxon>
        <taxon>Eubacteriales</taxon>
        <taxon>Candidatus Caccovicinus</taxon>
    </lineage>
</organism>
<evidence type="ECO:0000259" key="2">
    <source>
        <dbReference type="Pfam" id="PF20578"/>
    </source>
</evidence>
<evidence type="ECO:0000256" key="1">
    <source>
        <dbReference type="SAM" id="Phobius"/>
    </source>
</evidence>
<sequence length="370" mass="41788">MERREYGQEEEKTSVLVEGLDEEAVLLEFPVAGRQYTDSGAEAAMDDLESRLERMILGDNPDLSHVRSRLFLETSDEATGLTIRWSSDSPEVVDSQGYVNGENTDRKNGTCVELQAEIRDGQGRSRQVTLLAKVYPPILSAEEETKTALLDQIRHEEEDTRTEAGFYLPQEYKGVHLTYRDPEEGSLVWIPVLGLAAALFCRIREGNREKEKKKERDRLLLLDYSELVSRLQIFLGAGMTVYTALGKITEDYLECRRQGGQERPAYEELARACSQIKSGTPESRAYEEFGRRCGLPSYLKLSGLLEQNRKTGGKNLRHLLKLEVADAFEQRKNLARRQGEEASAKLLLPLFMMLGIVMVIVAVPAFLSFS</sequence>
<dbReference type="PANTHER" id="PTHR35007">
    <property type="entry name" value="INTEGRAL MEMBRANE PROTEIN-RELATED"/>
    <property type="match status" value="1"/>
</dbReference>
<dbReference type="InterPro" id="IPR046780">
    <property type="entry name" value="aBig_2"/>
</dbReference>
<dbReference type="PANTHER" id="PTHR35007:SF2">
    <property type="entry name" value="PILUS ASSEMBLE PROTEIN"/>
    <property type="match status" value="1"/>
</dbReference>
<keyword evidence="1" id="KW-1133">Transmembrane helix</keyword>